<dbReference type="GeneID" id="89927974"/>
<feature type="transmembrane region" description="Helical" evidence="1">
    <location>
        <begin position="446"/>
        <end position="476"/>
    </location>
</feature>
<dbReference type="RefSeq" id="XP_064657676.1">
    <property type="nucleotide sequence ID" value="XM_064803875.1"/>
</dbReference>
<name>A0AAV9P5X5_9PEZI</name>
<evidence type="ECO:0000313" key="2">
    <source>
        <dbReference type="EMBL" id="KAK5168066.1"/>
    </source>
</evidence>
<dbReference type="InterPro" id="IPR010775">
    <property type="entry name" value="DUF1365"/>
</dbReference>
<proteinExistence type="predicted"/>
<keyword evidence="1" id="KW-1133">Transmembrane helix</keyword>
<dbReference type="PANTHER" id="PTHR33973:SF4">
    <property type="entry name" value="OS07G0153300 PROTEIN"/>
    <property type="match status" value="1"/>
</dbReference>
<organism evidence="2 3">
    <name type="scientific">Saxophila tyrrhenica</name>
    <dbReference type="NCBI Taxonomy" id="1690608"/>
    <lineage>
        <taxon>Eukaryota</taxon>
        <taxon>Fungi</taxon>
        <taxon>Dikarya</taxon>
        <taxon>Ascomycota</taxon>
        <taxon>Pezizomycotina</taxon>
        <taxon>Dothideomycetes</taxon>
        <taxon>Dothideomycetidae</taxon>
        <taxon>Mycosphaerellales</taxon>
        <taxon>Extremaceae</taxon>
        <taxon>Saxophila</taxon>
    </lineage>
</organism>
<keyword evidence="1" id="KW-0472">Membrane</keyword>
<dbReference type="AlphaFoldDB" id="A0AAV9P5X5"/>
<sequence length="517" mass="59658">MFPQKHAFSYSYLFVGVPVDVRGRISRALSVDSPTPGWFDVQSADYLSRGTARQGMTEKLKRYLQTQGVTDREYSFAYLVTAPRFVGYSFNPVSFWYLYDSDAMLKFMILEVNNTFDERRVYLLKPDREGACDAGQTVFTETFDKDFHVSPFNSRKGSYSLRAIDPLAAFERTGRYSFDNTIVLRSSKESAKIVARVYSEGTPQDATTISRFELFRFIASWWWVGFVTFPRIVWQARTLFFQKKLHVWYRPEVTDTSVGRTYTTDEVVLEEYFQAFLKDAVSHCEKPLRLVYTPAHEREVAMYSPGFTYEEDHRRTLELRVTSPAFYSRFAHYAHAKEAFDRECLTTDEKNRTVFITSPELLPLLLYGIRQPSVKGKVGKQNIIERSRWSLLRRLRCPPPLASYPGDSDHHVSDIRAFGDAELDVFVKRAARMPSRYRRTVTKLFLASRIALGLSVLVIALDWLLRAAMILATLLFCRLSTPFDAFRASTFGAHEMWTTEALLMLANGVHLWSLLKG</sequence>
<feature type="transmembrane region" description="Helical" evidence="1">
    <location>
        <begin position="214"/>
        <end position="234"/>
    </location>
</feature>
<gene>
    <name evidence="2" type="ORF">LTR77_006634</name>
</gene>
<dbReference type="PANTHER" id="PTHR33973">
    <property type="entry name" value="OS07G0153300 PROTEIN"/>
    <property type="match status" value="1"/>
</dbReference>
<dbReference type="EMBL" id="JAVRRT010000010">
    <property type="protein sequence ID" value="KAK5168066.1"/>
    <property type="molecule type" value="Genomic_DNA"/>
</dbReference>
<reference evidence="2 3" key="1">
    <citation type="submission" date="2023-08" db="EMBL/GenBank/DDBJ databases">
        <title>Black Yeasts Isolated from many extreme environments.</title>
        <authorList>
            <person name="Coleine C."/>
            <person name="Stajich J.E."/>
            <person name="Selbmann L."/>
        </authorList>
    </citation>
    <scope>NUCLEOTIDE SEQUENCE [LARGE SCALE GENOMIC DNA]</scope>
    <source>
        <strain evidence="2 3">CCFEE 5935</strain>
    </source>
</reference>
<accession>A0AAV9P5X5</accession>
<protein>
    <recommendedName>
        <fullName evidence="4">DUF1365 domain-containing protein</fullName>
    </recommendedName>
</protein>
<evidence type="ECO:0000256" key="1">
    <source>
        <dbReference type="SAM" id="Phobius"/>
    </source>
</evidence>
<evidence type="ECO:0000313" key="3">
    <source>
        <dbReference type="Proteomes" id="UP001337655"/>
    </source>
</evidence>
<dbReference type="Pfam" id="PF07103">
    <property type="entry name" value="DUF1365"/>
    <property type="match status" value="1"/>
</dbReference>
<keyword evidence="1" id="KW-0812">Transmembrane</keyword>
<dbReference type="Proteomes" id="UP001337655">
    <property type="component" value="Unassembled WGS sequence"/>
</dbReference>
<evidence type="ECO:0008006" key="4">
    <source>
        <dbReference type="Google" id="ProtNLM"/>
    </source>
</evidence>
<keyword evidence="3" id="KW-1185">Reference proteome</keyword>
<comment type="caution">
    <text evidence="2">The sequence shown here is derived from an EMBL/GenBank/DDBJ whole genome shotgun (WGS) entry which is preliminary data.</text>
</comment>